<keyword evidence="10" id="KW-1185">Reference proteome</keyword>
<accession>A0ABD5S4Z4</accession>
<organism evidence="9 10">
    <name type="scientific">Halobium palmae</name>
    <dbReference type="NCBI Taxonomy" id="1776492"/>
    <lineage>
        <taxon>Archaea</taxon>
        <taxon>Methanobacteriati</taxon>
        <taxon>Methanobacteriota</taxon>
        <taxon>Stenosarchaea group</taxon>
        <taxon>Halobacteria</taxon>
        <taxon>Halobacteriales</taxon>
        <taxon>Haloferacaceae</taxon>
        <taxon>Halobium</taxon>
    </lineage>
</organism>
<keyword evidence="5" id="KW-0238">DNA-binding</keyword>
<protein>
    <submittedName>
        <fullName evidence="9">ERCC4 domain-containing protein</fullName>
    </submittedName>
</protein>
<dbReference type="GO" id="GO:0016787">
    <property type="term" value="F:hydrolase activity"/>
    <property type="evidence" value="ECO:0007669"/>
    <property type="project" value="UniProtKB-KW"/>
</dbReference>
<gene>
    <name evidence="9" type="ORF">ACFQE1_19990</name>
</gene>
<reference evidence="9 10" key="1">
    <citation type="journal article" date="2019" name="Int. J. Syst. Evol. Microbiol.">
        <title>The Global Catalogue of Microorganisms (GCM) 10K type strain sequencing project: providing services to taxonomists for standard genome sequencing and annotation.</title>
        <authorList>
            <consortium name="The Broad Institute Genomics Platform"/>
            <consortium name="The Broad Institute Genome Sequencing Center for Infectious Disease"/>
            <person name="Wu L."/>
            <person name="Ma J."/>
        </authorList>
    </citation>
    <scope>NUCLEOTIDE SEQUENCE [LARGE SCALE GENOMIC DNA]</scope>
    <source>
        <strain evidence="9 10">NBRC 111368</strain>
    </source>
</reference>
<name>A0ABD5S4Z4_9EURY</name>
<dbReference type="PANTHER" id="PTHR10150:SF0">
    <property type="entry name" value="DNA REPAIR ENDONUCLEASE XPF"/>
    <property type="match status" value="1"/>
</dbReference>
<dbReference type="EMBL" id="JBHSWU010001251">
    <property type="protein sequence ID" value="MFC6726604.1"/>
    <property type="molecule type" value="Genomic_DNA"/>
</dbReference>
<keyword evidence="4" id="KW-0378">Hydrolase</keyword>
<evidence type="ECO:0000256" key="3">
    <source>
        <dbReference type="ARBA" id="ARBA00022763"/>
    </source>
</evidence>
<dbReference type="SMART" id="SM00891">
    <property type="entry name" value="ERCC4"/>
    <property type="match status" value="1"/>
</dbReference>
<dbReference type="SUPFAM" id="SSF47781">
    <property type="entry name" value="RuvA domain 2-like"/>
    <property type="match status" value="1"/>
</dbReference>
<sequence length="231" mass="25423">RCASERSRLAPPSPRPITDGNALLRGPWTPNVNVERVAIHESVEIVVDQREMDATIAKELSRREGVRTRLETLAVGDYVLSDRVAVERKSVADFVDTLVGGDRSLFDQVRDLSRHYARPVVVIEGEGLYEERNVHPNAVRGALASLAVDYGVSVLRTESEDDTAELLEVIASREQETREREVSVHGEKASKTLAEQQEYVVGAIADIGPVTARALLEHFGSVEAVMTARKA</sequence>
<keyword evidence="6" id="KW-0234">DNA repair</keyword>
<dbReference type="InterPro" id="IPR006166">
    <property type="entry name" value="ERCC4_domain"/>
</dbReference>
<evidence type="ECO:0000313" key="10">
    <source>
        <dbReference type="Proteomes" id="UP001596328"/>
    </source>
</evidence>
<keyword evidence="3" id="KW-0227">DNA damage</keyword>
<evidence type="ECO:0000256" key="1">
    <source>
        <dbReference type="ARBA" id="ARBA00022722"/>
    </source>
</evidence>
<evidence type="ECO:0000313" key="9">
    <source>
        <dbReference type="EMBL" id="MFC6726604.1"/>
    </source>
</evidence>
<dbReference type="Proteomes" id="UP001596328">
    <property type="component" value="Unassembled WGS sequence"/>
</dbReference>
<comment type="caution">
    <text evidence="9">The sequence shown here is derived from an EMBL/GenBank/DDBJ whole genome shotgun (WGS) entry which is preliminary data.</text>
</comment>
<evidence type="ECO:0000256" key="2">
    <source>
        <dbReference type="ARBA" id="ARBA00022759"/>
    </source>
</evidence>
<evidence type="ECO:0000256" key="4">
    <source>
        <dbReference type="ARBA" id="ARBA00022801"/>
    </source>
</evidence>
<keyword evidence="1" id="KW-0540">Nuclease</keyword>
<dbReference type="Pfam" id="PF02732">
    <property type="entry name" value="ERCC4"/>
    <property type="match status" value="1"/>
</dbReference>
<evidence type="ECO:0000256" key="5">
    <source>
        <dbReference type="ARBA" id="ARBA00023125"/>
    </source>
</evidence>
<evidence type="ECO:0000256" key="7">
    <source>
        <dbReference type="SAM" id="MobiDB-lite"/>
    </source>
</evidence>
<dbReference type="GO" id="GO:0006281">
    <property type="term" value="P:DNA repair"/>
    <property type="evidence" value="ECO:0007669"/>
    <property type="project" value="UniProtKB-KW"/>
</dbReference>
<keyword evidence="2" id="KW-0255">Endonuclease</keyword>
<feature type="region of interest" description="Disordered" evidence="7">
    <location>
        <begin position="1"/>
        <end position="22"/>
    </location>
</feature>
<dbReference type="Gene3D" id="1.10.150.20">
    <property type="entry name" value="5' to 3' exonuclease, C-terminal subdomain"/>
    <property type="match status" value="1"/>
</dbReference>
<dbReference type="InterPro" id="IPR010994">
    <property type="entry name" value="RuvA_2-like"/>
</dbReference>
<dbReference type="PANTHER" id="PTHR10150">
    <property type="entry name" value="DNA REPAIR ENDONUCLEASE XPF"/>
    <property type="match status" value="1"/>
</dbReference>
<dbReference type="GO" id="GO:0004519">
    <property type="term" value="F:endonuclease activity"/>
    <property type="evidence" value="ECO:0007669"/>
    <property type="project" value="UniProtKB-KW"/>
</dbReference>
<evidence type="ECO:0000259" key="8">
    <source>
        <dbReference type="SMART" id="SM00891"/>
    </source>
</evidence>
<dbReference type="AlphaFoldDB" id="A0ABD5S4Z4"/>
<proteinExistence type="predicted"/>
<dbReference type="InterPro" id="IPR011335">
    <property type="entry name" value="Restrct_endonuc-II-like"/>
</dbReference>
<evidence type="ECO:0000256" key="6">
    <source>
        <dbReference type="ARBA" id="ARBA00023204"/>
    </source>
</evidence>
<feature type="domain" description="ERCC4" evidence="8">
    <location>
        <begin position="44"/>
        <end position="127"/>
    </location>
</feature>
<dbReference type="GO" id="GO:0003677">
    <property type="term" value="F:DNA binding"/>
    <property type="evidence" value="ECO:0007669"/>
    <property type="project" value="UniProtKB-KW"/>
</dbReference>
<dbReference type="Gene3D" id="3.40.50.10130">
    <property type="match status" value="1"/>
</dbReference>
<dbReference type="SUPFAM" id="SSF52980">
    <property type="entry name" value="Restriction endonuclease-like"/>
    <property type="match status" value="1"/>
</dbReference>
<dbReference type="CDD" id="cd20075">
    <property type="entry name" value="XPF_nuclease_XPF_arch"/>
    <property type="match status" value="1"/>
</dbReference>
<feature type="non-terminal residue" evidence="9">
    <location>
        <position position="1"/>
    </location>
</feature>
<feature type="non-terminal residue" evidence="9">
    <location>
        <position position="231"/>
    </location>
</feature>